<gene>
    <name evidence="2" type="ORF">SMACR_01172</name>
</gene>
<dbReference type="AlphaFoldDB" id="A0A8S8ZW22"/>
<dbReference type="Proteomes" id="UP000433876">
    <property type="component" value="Unassembled WGS sequence"/>
</dbReference>
<evidence type="ECO:0000313" key="3">
    <source>
        <dbReference type="Proteomes" id="UP000433876"/>
    </source>
</evidence>
<proteinExistence type="predicted"/>
<evidence type="ECO:0008006" key="4">
    <source>
        <dbReference type="Google" id="ProtNLM"/>
    </source>
</evidence>
<feature type="region of interest" description="Disordered" evidence="1">
    <location>
        <begin position="136"/>
        <end position="185"/>
    </location>
</feature>
<feature type="compositionally biased region" description="Acidic residues" evidence="1">
    <location>
        <begin position="145"/>
        <end position="164"/>
    </location>
</feature>
<reference evidence="2 3" key="1">
    <citation type="submission" date="2017-07" db="EMBL/GenBank/DDBJ databases">
        <title>Genome sequence of the Sordaria macrospora wild type strain R19027.</title>
        <authorList>
            <person name="Nowrousian M."/>
            <person name="Teichert I."/>
            <person name="Kueck U."/>
        </authorList>
    </citation>
    <scope>NUCLEOTIDE SEQUENCE [LARGE SCALE GENOMIC DNA]</scope>
    <source>
        <strain evidence="2 3">R19027</strain>
        <tissue evidence="2">Mycelium</tissue>
    </source>
</reference>
<organism evidence="2 3">
    <name type="scientific">Sordaria macrospora</name>
    <dbReference type="NCBI Taxonomy" id="5147"/>
    <lineage>
        <taxon>Eukaryota</taxon>
        <taxon>Fungi</taxon>
        <taxon>Dikarya</taxon>
        <taxon>Ascomycota</taxon>
        <taxon>Pezizomycotina</taxon>
        <taxon>Sordariomycetes</taxon>
        <taxon>Sordariomycetidae</taxon>
        <taxon>Sordariales</taxon>
        <taxon>Sordariaceae</taxon>
        <taxon>Sordaria</taxon>
    </lineage>
</organism>
<comment type="caution">
    <text evidence="2">The sequence shown here is derived from an EMBL/GenBank/DDBJ whole genome shotgun (WGS) entry which is preliminary data.</text>
</comment>
<dbReference type="VEuPathDB" id="FungiDB:SMAC_01172"/>
<dbReference type="EMBL" id="NMPR01000042">
    <property type="protein sequence ID" value="KAA8633150.1"/>
    <property type="molecule type" value="Genomic_DNA"/>
</dbReference>
<protein>
    <recommendedName>
        <fullName evidence="4">BTB domain-containing protein</fullName>
    </recommendedName>
</protein>
<sequence length="238" mass="27002">MLFNPTWMESKPADGENWVVELPEDPAYPMEIILDIIHGRFERIPQTLGLKDLRDLLVLTKKYDMTGIVRPWCSQWIQAARNPYLGTDDILRSLLIAYELGDEHLFSLRLEDIALRAKVDEQGRFNYPASVPTETIRSFSGYDGSVDDSSDSDDSDSDNSDSDDESSHDKSGDYHTTFESSEKNSNAILEDEDHVGPQDVLHIISSIRETLLANLVNLIHEELDSRLRSNPHYCGSTR</sequence>
<evidence type="ECO:0000313" key="2">
    <source>
        <dbReference type="EMBL" id="KAA8633150.1"/>
    </source>
</evidence>
<accession>A0A8S8ZW22</accession>
<evidence type="ECO:0000256" key="1">
    <source>
        <dbReference type="SAM" id="MobiDB-lite"/>
    </source>
</evidence>
<name>A0A8S8ZW22_SORMA</name>